<sequence length="385" mass="43303">MADRTKIEWTDATWNALRGCSKVSAGCTNCYAEGMAGRFSDPGQWGYGIATREPESLERYILRGRWTGKVVLDEKALFKPLHWKKPRRIFVTSIGDPFHPAVTDDMLDRLFAVMALAPQHTFQLLTKRPERMRAYLDGAATPIRIASASVSMAVGDLRWSNPCGTDGWWPLPNVWLGVSVENQPAANERIPHLLATPATMRFLSCEPLLGPLDLERWLRIDWQCQGCKGFFRGRHRKICPDCGREEFWSGSHAFNGRSMKPNPVVPPQGGRGIDWVIVGGESGPKARPMHPDWAIALRDQCSAAGVPFFFKQWGEWGPYDEDHCPATADIDPYDADERGIWMTPDGGRANFGTRFNRNAQMIRIGKKAAGRRIDGREHLDVPMDR</sequence>
<keyword evidence="2" id="KW-1185">Reference proteome</keyword>
<dbReference type="STRING" id="1244869.H261_03393"/>
<accession>M2YEL0</accession>
<comment type="caution">
    <text evidence="1">The sequence shown here is derived from an EMBL/GenBank/DDBJ whole genome shotgun (WGS) entry which is preliminary data.</text>
</comment>
<dbReference type="PATRIC" id="fig|1244869.3.peg.680"/>
<evidence type="ECO:0000313" key="2">
    <source>
        <dbReference type="Proteomes" id="UP000011744"/>
    </source>
</evidence>
<name>M2YEL0_9PROT</name>
<dbReference type="InterPro" id="IPR011101">
    <property type="entry name" value="DUF5131"/>
</dbReference>
<dbReference type="eggNOG" id="COG4422">
    <property type="taxonomic scope" value="Bacteria"/>
</dbReference>
<gene>
    <name evidence="1" type="ORF">H261_03393</name>
</gene>
<dbReference type="Proteomes" id="UP000011744">
    <property type="component" value="Unassembled WGS sequence"/>
</dbReference>
<protein>
    <submittedName>
        <fullName evidence="1">Gp37Gp68 family protein</fullName>
    </submittedName>
</protein>
<proteinExistence type="predicted"/>
<reference evidence="1 2" key="1">
    <citation type="journal article" date="2014" name="Genome Announc.">
        <title>Draft Genome Sequence of Magnetospirillum sp. Strain SO-1, a Freshwater Magnetotactic Bacterium Isolated from the Ol'khovka River, Russia.</title>
        <authorList>
            <person name="Grouzdev D.S."/>
            <person name="Dziuba M.V."/>
            <person name="Sukhacheva M.S."/>
            <person name="Mardanov A.V."/>
            <person name="Beletskiy A.V."/>
            <person name="Kuznetsov B.B."/>
            <person name="Skryabin K.G."/>
        </authorList>
    </citation>
    <scope>NUCLEOTIDE SEQUENCE [LARGE SCALE GENOMIC DNA]</scope>
    <source>
        <strain evidence="1 2">SO-1</strain>
    </source>
</reference>
<evidence type="ECO:0000313" key="1">
    <source>
        <dbReference type="EMBL" id="EME71421.1"/>
    </source>
</evidence>
<dbReference type="AlphaFoldDB" id="M2YEL0"/>
<dbReference type="RefSeq" id="WP_008614302.1">
    <property type="nucleotide sequence ID" value="NZ_AONQ01000005.1"/>
</dbReference>
<dbReference type="Pfam" id="PF07505">
    <property type="entry name" value="DUF5131"/>
    <property type="match status" value="1"/>
</dbReference>
<organism evidence="1 2">
    <name type="scientific">Paramagnetospirillum caucaseum</name>
    <dbReference type="NCBI Taxonomy" id="1244869"/>
    <lineage>
        <taxon>Bacteria</taxon>
        <taxon>Pseudomonadati</taxon>
        <taxon>Pseudomonadota</taxon>
        <taxon>Alphaproteobacteria</taxon>
        <taxon>Rhodospirillales</taxon>
        <taxon>Magnetospirillaceae</taxon>
        <taxon>Paramagnetospirillum</taxon>
    </lineage>
</organism>
<dbReference type="EMBL" id="AONQ01000005">
    <property type="protein sequence ID" value="EME71421.1"/>
    <property type="molecule type" value="Genomic_DNA"/>
</dbReference>
<dbReference type="OrthoDB" id="9787478at2"/>